<feature type="transmembrane region" description="Helical" evidence="2">
    <location>
        <begin position="44"/>
        <end position="65"/>
    </location>
</feature>
<gene>
    <name evidence="3" type="ORF">SAMN04488135_103500</name>
</gene>
<feature type="compositionally biased region" description="Low complexity" evidence="1">
    <location>
        <begin position="18"/>
        <end position="30"/>
    </location>
</feature>
<evidence type="ECO:0000256" key="1">
    <source>
        <dbReference type="SAM" id="MobiDB-lite"/>
    </source>
</evidence>
<sequence length="267" mass="27803">MNKKVSVDSTQVSADGIPAPRQVSSASARPPAAAGSAARWPVGLALLLGLALGAALGAAGGGLWFDDQAGRQHDAERQKLELALDESRAGLAQAHAQADALQGQLMVEEATRKGLEVSLQAAQAELGQVSDKLAFFDQLLPPGPAGSIGIRALDIEQHGPTLQYRVLLMRNGADDKPFKGLMQFVVRGNRQGKAVKMTLQPAQAPAGDVPPGANASEDALQLSFDQFQRAGGFLSLPEGFTPQTVTLNVLEGSAVRVSRTVNLSAAD</sequence>
<keyword evidence="4" id="KW-1185">Reference proteome</keyword>
<evidence type="ECO:0000313" key="4">
    <source>
        <dbReference type="Proteomes" id="UP000184226"/>
    </source>
</evidence>
<proteinExistence type="predicted"/>
<evidence type="ECO:0000256" key="2">
    <source>
        <dbReference type="SAM" id="Phobius"/>
    </source>
</evidence>
<evidence type="ECO:0000313" key="3">
    <source>
        <dbReference type="EMBL" id="SHH55055.1"/>
    </source>
</evidence>
<dbReference type="Pfam" id="PF20567">
    <property type="entry name" value="DUF6776"/>
    <property type="match status" value="1"/>
</dbReference>
<reference evidence="3 4" key="1">
    <citation type="submission" date="2016-11" db="EMBL/GenBank/DDBJ databases">
        <authorList>
            <person name="Jaros S."/>
            <person name="Januszkiewicz K."/>
            <person name="Wedrychowicz H."/>
        </authorList>
    </citation>
    <scope>NUCLEOTIDE SEQUENCE [LARGE SCALE GENOMIC DNA]</scope>
    <source>
        <strain evidence="3 4">CGMCC 1.10190</strain>
    </source>
</reference>
<dbReference type="EMBL" id="FQXE01000003">
    <property type="protein sequence ID" value="SHH55055.1"/>
    <property type="molecule type" value="Genomic_DNA"/>
</dbReference>
<feature type="region of interest" description="Disordered" evidence="1">
    <location>
        <begin position="1"/>
        <end position="30"/>
    </location>
</feature>
<keyword evidence="2" id="KW-0472">Membrane</keyword>
<dbReference type="STRING" id="658167.SAMN04488135_103500"/>
<accession>A0A1M5TW41</accession>
<dbReference type="InterPro" id="IPR046703">
    <property type="entry name" value="DUF6776"/>
</dbReference>
<keyword evidence="2" id="KW-0812">Transmembrane</keyword>
<protein>
    <submittedName>
        <fullName evidence="3">Uncharacterized protein</fullName>
    </submittedName>
</protein>
<name>A0A1M5TW41_9BURK</name>
<dbReference type="AlphaFoldDB" id="A0A1M5TW41"/>
<organism evidence="3 4">
    <name type="scientific">Pollutimonas bauzanensis</name>
    <dbReference type="NCBI Taxonomy" id="658167"/>
    <lineage>
        <taxon>Bacteria</taxon>
        <taxon>Pseudomonadati</taxon>
        <taxon>Pseudomonadota</taxon>
        <taxon>Betaproteobacteria</taxon>
        <taxon>Burkholderiales</taxon>
        <taxon>Alcaligenaceae</taxon>
        <taxon>Pollutimonas</taxon>
    </lineage>
</organism>
<dbReference type="Proteomes" id="UP000184226">
    <property type="component" value="Unassembled WGS sequence"/>
</dbReference>
<keyword evidence="2" id="KW-1133">Transmembrane helix</keyword>